<evidence type="ECO:0000256" key="2">
    <source>
        <dbReference type="ARBA" id="ARBA00009508"/>
    </source>
</evidence>
<evidence type="ECO:0000313" key="9">
    <source>
        <dbReference type="Proteomes" id="UP000054350"/>
    </source>
</evidence>
<sequence>MAIAAATGATAASRFGNMTLNHFIIRRQALALYRGFLRDLKGAPNKRDLQQWVRSEFERTRFETDLARIQNYIAAGKAERKRLANMVSLGHA</sequence>
<evidence type="ECO:0000256" key="6">
    <source>
        <dbReference type="ARBA" id="ARBA00044735"/>
    </source>
</evidence>
<dbReference type="InterPro" id="IPR045293">
    <property type="entry name" value="Complex1_LYR_LYRM2"/>
</dbReference>
<keyword evidence="9" id="KW-1185">Reference proteome</keyword>
<evidence type="ECO:0000256" key="1">
    <source>
        <dbReference type="ARBA" id="ARBA00004173"/>
    </source>
</evidence>
<dbReference type="AlphaFoldDB" id="A0A0L0S710"/>
<evidence type="ECO:0000256" key="3">
    <source>
        <dbReference type="ARBA" id="ARBA00022946"/>
    </source>
</evidence>
<reference evidence="8 9" key="1">
    <citation type="submission" date="2009-11" db="EMBL/GenBank/DDBJ databases">
        <title>Annotation of Allomyces macrogynus ATCC 38327.</title>
        <authorList>
            <consortium name="The Broad Institute Genome Sequencing Platform"/>
            <person name="Russ C."/>
            <person name="Cuomo C."/>
            <person name="Burger G."/>
            <person name="Gray M.W."/>
            <person name="Holland P.W.H."/>
            <person name="King N."/>
            <person name="Lang F.B.F."/>
            <person name="Roger A.J."/>
            <person name="Ruiz-Trillo I."/>
            <person name="Young S.K."/>
            <person name="Zeng Q."/>
            <person name="Gargeya S."/>
            <person name="Fitzgerald M."/>
            <person name="Haas B."/>
            <person name="Abouelleil A."/>
            <person name="Alvarado L."/>
            <person name="Arachchi H.M."/>
            <person name="Berlin A."/>
            <person name="Chapman S.B."/>
            <person name="Gearin G."/>
            <person name="Goldberg J."/>
            <person name="Griggs A."/>
            <person name="Gujja S."/>
            <person name="Hansen M."/>
            <person name="Heiman D."/>
            <person name="Howarth C."/>
            <person name="Larimer J."/>
            <person name="Lui A."/>
            <person name="MacDonald P.J.P."/>
            <person name="McCowen C."/>
            <person name="Montmayeur A."/>
            <person name="Murphy C."/>
            <person name="Neiman D."/>
            <person name="Pearson M."/>
            <person name="Priest M."/>
            <person name="Roberts A."/>
            <person name="Saif S."/>
            <person name="Shea T."/>
            <person name="Sisk P."/>
            <person name="Stolte C."/>
            <person name="Sykes S."/>
            <person name="Wortman J."/>
            <person name="Nusbaum C."/>
            <person name="Birren B."/>
        </authorList>
    </citation>
    <scope>NUCLEOTIDE SEQUENCE [LARGE SCALE GENOMIC DNA]</scope>
    <source>
        <strain evidence="8 9">ATCC 38327</strain>
    </source>
</reference>
<dbReference type="PANTHER" id="PTHR13675:SF0">
    <property type="entry name" value="LYR MOTIF-CONTAINING PROTEIN 2"/>
    <property type="match status" value="1"/>
</dbReference>
<dbReference type="Pfam" id="PF05347">
    <property type="entry name" value="Complex1_LYR"/>
    <property type="match status" value="1"/>
</dbReference>
<evidence type="ECO:0000313" key="8">
    <source>
        <dbReference type="EMBL" id="KNE58114.1"/>
    </source>
</evidence>
<dbReference type="EMBL" id="GG745332">
    <property type="protein sequence ID" value="KNE58114.1"/>
    <property type="molecule type" value="Genomic_DNA"/>
</dbReference>
<keyword evidence="3" id="KW-0809">Transit peptide</keyword>
<gene>
    <name evidence="8" type="ORF">AMAG_18374</name>
</gene>
<evidence type="ECO:0000256" key="5">
    <source>
        <dbReference type="ARBA" id="ARBA00026235"/>
    </source>
</evidence>
<evidence type="ECO:0000259" key="7">
    <source>
        <dbReference type="Pfam" id="PF05347"/>
    </source>
</evidence>
<dbReference type="Proteomes" id="UP000054350">
    <property type="component" value="Unassembled WGS sequence"/>
</dbReference>
<comment type="similarity">
    <text evidence="2">Belongs to the complex I LYR family.</text>
</comment>
<feature type="domain" description="Complex 1 LYR protein" evidence="7">
    <location>
        <begin position="27"/>
        <end position="78"/>
    </location>
</feature>
<dbReference type="OrthoDB" id="74240at2759"/>
<organism evidence="8 9">
    <name type="scientific">Allomyces macrogynus (strain ATCC 38327)</name>
    <name type="common">Allomyces javanicus var. macrogynus</name>
    <dbReference type="NCBI Taxonomy" id="578462"/>
    <lineage>
        <taxon>Eukaryota</taxon>
        <taxon>Fungi</taxon>
        <taxon>Fungi incertae sedis</taxon>
        <taxon>Blastocladiomycota</taxon>
        <taxon>Blastocladiomycetes</taxon>
        <taxon>Blastocladiales</taxon>
        <taxon>Blastocladiaceae</taxon>
        <taxon>Allomyces</taxon>
    </lineage>
</organism>
<reference evidence="9" key="2">
    <citation type="submission" date="2009-11" db="EMBL/GenBank/DDBJ databases">
        <title>The Genome Sequence of Allomyces macrogynus strain ATCC 38327.</title>
        <authorList>
            <consortium name="The Broad Institute Genome Sequencing Platform"/>
            <person name="Russ C."/>
            <person name="Cuomo C."/>
            <person name="Shea T."/>
            <person name="Young S.K."/>
            <person name="Zeng Q."/>
            <person name="Koehrsen M."/>
            <person name="Haas B."/>
            <person name="Borodovsky M."/>
            <person name="Guigo R."/>
            <person name="Alvarado L."/>
            <person name="Berlin A."/>
            <person name="Borenstein D."/>
            <person name="Chen Z."/>
            <person name="Engels R."/>
            <person name="Freedman E."/>
            <person name="Gellesch M."/>
            <person name="Goldberg J."/>
            <person name="Griggs A."/>
            <person name="Gujja S."/>
            <person name="Heiman D."/>
            <person name="Hepburn T."/>
            <person name="Howarth C."/>
            <person name="Jen D."/>
            <person name="Larson L."/>
            <person name="Lewis B."/>
            <person name="Mehta T."/>
            <person name="Park D."/>
            <person name="Pearson M."/>
            <person name="Roberts A."/>
            <person name="Saif S."/>
            <person name="Shenoy N."/>
            <person name="Sisk P."/>
            <person name="Stolte C."/>
            <person name="Sykes S."/>
            <person name="Walk T."/>
            <person name="White J."/>
            <person name="Yandava C."/>
            <person name="Burger G."/>
            <person name="Gray M.W."/>
            <person name="Holland P.W.H."/>
            <person name="King N."/>
            <person name="Lang F.B.F."/>
            <person name="Roger A.J."/>
            <person name="Ruiz-Trillo I."/>
            <person name="Lander E."/>
            <person name="Nusbaum C."/>
        </authorList>
    </citation>
    <scope>NUCLEOTIDE SEQUENCE [LARGE SCALE GENOMIC DNA]</scope>
    <source>
        <strain evidence="9">ATCC 38327</strain>
    </source>
</reference>
<name>A0A0L0S710_ALLM3</name>
<comment type="subcellular location">
    <subcellularLocation>
        <location evidence="1">Mitochondrion</location>
    </subcellularLocation>
</comment>
<dbReference type="VEuPathDB" id="FungiDB:AMAG_18374"/>
<accession>A0A0L0S710</accession>
<dbReference type="GO" id="GO:0005739">
    <property type="term" value="C:mitochondrion"/>
    <property type="evidence" value="ECO:0007669"/>
    <property type="project" value="UniProtKB-SubCell"/>
</dbReference>
<protein>
    <recommendedName>
        <fullName evidence="5">LYR motif-containing protein 2</fullName>
    </recommendedName>
</protein>
<proteinExistence type="inferred from homology"/>
<keyword evidence="4" id="KW-0496">Mitochondrion</keyword>
<comment type="function">
    <text evidence="6">Involved in efficient integration of the N-module into mitochondrial respiratory chain complex I.</text>
</comment>
<dbReference type="PANTHER" id="PTHR13675">
    <property type="entry name" value="LYR MOTIF-CONTAINING PROTEIN 2"/>
    <property type="match status" value="1"/>
</dbReference>
<dbReference type="InterPro" id="IPR008011">
    <property type="entry name" value="Complex1_LYR_dom"/>
</dbReference>
<dbReference type="CDD" id="cd20262">
    <property type="entry name" value="Complex1_LYR_LYRM2"/>
    <property type="match status" value="1"/>
</dbReference>
<evidence type="ECO:0000256" key="4">
    <source>
        <dbReference type="ARBA" id="ARBA00023128"/>
    </source>
</evidence>